<dbReference type="Proteomes" id="UP000799118">
    <property type="component" value="Unassembled WGS sequence"/>
</dbReference>
<keyword evidence="2" id="KW-1185">Reference proteome</keyword>
<accession>A0A6A4HV29</accession>
<protein>
    <submittedName>
        <fullName evidence="1">Uncharacterized protein</fullName>
    </submittedName>
</protein>
<dbReference type="AlphaFoldDB" id="A0A6A4HV29"/>
<evidence type="ECO:0000313" key="2">
    <source>
        <dbReference type="Proteomes" id="UP000799118"/>
    </source>
</evidence>
<reference evidence="1" key="1">
    <citation type="journal article" date="2019" name="Environ. Microbiol.">
        <title>Fungal ecological strategies reflected in gene transcription - a case study of two litter decomposers.</title>
        <authorList>
            <person name="Barbi F."/>
            <person name="Kohler A."/>
            <person name="Barry K."/>
            <person name="Baskaran P."/>
            <person name="Daum C."/>
            <person name="Fauchery L."/>
            <person name="Ihrmark K."/>
            <person name="Kuo A."/>
            <person name="LaButti K."/>
            <person name="Lipzen A."/>
            <person name="Morin E."/>
            <person name="Grigoriev I.V."/>
            <person name="Henrissat B."/>
            <person name="Lindahl B."/>
            <person name="Martin F."/>
        </authorList>
    </citation>
    <scope>NUCLEOTIDE SEQUENCE</scope>
    <source>
        <strain evidence="1">JB14</strain>
    </source>
</reference>
<dbReference type="EMBL" id="ML769444">
    <property type="protein sequence ID" value="KAE9401580.1"/>
    <property type="molecule type" value="Genomic_DNA"/>
</dbReference>
<proteinExistence type="predicted"/>
<evidence type="ECO:0000313" key="1">
    <source>
        <dbReference type="EMBL" id="KAE9401580.1"/>
    </source>
</evidence>
<gene>
    <name evidence="1" type="ORF">BT96DRAFT_918713</name>
</gene>
<dbReference type="OrthoDB" id="3059803at2759"/>
<organism evidence="1 2">
    <name type="scientific">Gymnopus androsaceus JB14</name>
    <dbReference type="NCBI Taxonomy" id="1447944"/>
    <lineage>
        <taxon>Eukaryota</taxon>
        <taxon>Fungi</taxon>
        <taxon>Dikarya</taxon>
        <taxon>Basidiomycota</taxon>
        <taxon>Agaricomycotina</taxon>
        <taxon>Agaricomycetes</taxon>
        <taxon>Agaricomycetidae</taxon>
        <taxon>Agaricales</taxon>
        <taxon>Marasmiineae</taxon>
        <taxon>Omphalotaceae</taxon>
        <taxon>Gymnopus</taxon>
    </lineage>
</organism>
<name>A0A6A4HV29_9AGAR</name>
<sequence>MALINLLDAFDADVENQVAQVKEHIRETRSLVGVIREERVERLRVRATRRKSIARGTLAADSEFWCSI</sequence>